<dbReference type="AlphaFoldDB" id="A0A4U0WZC0"/>
<sequence length="358" mass="38522">MRSFAVAALAAFTTLTSATTTVENGDHAEVNATELQSGHKQQFGNKTYFFDHRVGRIVPHYASWSNGSHFTDPATNQTIKHFDCDVHAGKASADFNQTVQRLHLAHQNSAVGSRAARNVLDARANPKVSVAIQNVPLYIHVITKQASQGAITQAMANAQAKALNAAYSPYGITFNLVATDFTANDAWAVAAGSDMTDLKQALRKGSYSALNLYFHTDLDGGILGTCTLPSTVPTGSPASEYYNDGCNIDAYTIPGSTMLGYNEGKTAVHETGHWLGLLHTFEGYACSGNGDYVSDTPFESQSTNGCPTSPWKNSCPAVSKGDPVHNYMDYSTDACYARFTAGQVKRISSMWTQYRAGL</sequence>
<evidence type="ECO:0000313" key="12">
    <source>
        <dbReference type="Proteomes" id="UP000309340"/>
    </source>
</evidence>
<dbReference type="OrthoDB" id="536211at2759"/>
<dbReference type="InterPro" id="IPR024079">
    <property type="entry name" value="MetalloPept_cat_dom_sf"/>
</dbReference>
<accession>A0A4U0WZC0</accession>
<dbReference type="Pfam" id="PF05572">
    <property type="entry name" value="Peptidase_M43"/>
    <property type="match status" value="1"/>
</dbReference>
<evidence type="ECO:0000313" key="11">
    <source>
        <dbReference type="EMBL" id="TKA68627.1"/>
    </source>
</evidence>
<evidence type="ECO:0000259" key="10">
    <source>
        <dbReference type="Pfam" id="PF05572"/>
    </source>
</evidence>
<keyword evidence="3" id="KW-0479">Metal-binding</keyword>
<dbReference type="Gene3D" id="3.40.390.10">
    <property type="entry name" value="Collagenase (Catalytic Domain)"/>
    <property type="match status" value="1"/>
</dbReference>
<feature type="chain" id="PRO_5020531670" description="Peptidase M43 pregnancy-associated plasma-A domain-containing protein" evidence="9">
    <location>
        <begin position="19"/>
        <end position="358"/>
    </location>
</feature>
<keyword evidence="6" id="KW-0862">Zinc</keyword>
<keyword evidence="7" id="KW-0482">Metalloprotease</keyword>
<comment type="similarity">
    <text evidence="1">Belongs to the peptidase M43B family.</text>
</comment>
<evidence type="ECO:0000256" key="4">
    <source>
        <dbReference type="ARBA" id="ARBA00022729"/>
    </source>
</evidence>
<dbReference type="STRING" id="329884.A0A4U0WZC0"/>
<dbReference type="GO" id="GO:0046872">
    <property type="term" value="F:metal ion binding"/>
    <property type="evidence" value="ECO:0007669"/>
    <property type="project" value="UniProtKB-KW"/>
</dbReference>
<dbReference type="GO" id="GO:0008237">
    <property type="term" value="F:metallopeptidase activity"/>
    <property type="evidence" value="ECO:0007669"/>
    <property type="project" value="UniProtKB-KW"/>
</dbReference>
<dbReference type="PANTHER" id="PTHR47466:SF1">
    <property type="entry name" value="METALLOPROTEASE MEP1 (AFU_ORTHOLOGUE AFUA_1G07730)-RELATED"/>
    <property type="match status" value="1"/>
</dbReference>
<gene>
    <name evidence="11" type="ORF">B0A55_07368</name>
</gene>
<evidence type="ECO:0000256" key="3">
    <source>
        <dbReference type="ARBA" id="ARBA00022723"/>
    </source>
</evidence>
<dbReference type="EMBL" id="NAJQ01000494">
    <property type="protein sequence ID" value="TKA68627.1"/>
    <property type="molecule type" value="Genomic_DNA"/>
</dbReference>
<comment type="caution">
    <text evidence="11">The sequence shown here is derived from an EMBL/GenBank/DDBJ whole genome shotgun (WGS) entry which is preliminary data.</text>
</comment>
<feature type="domain" description="Peptidase M43 pregnancy-associated plasma-A" evidence="10">
    <location>
        <begin position="211"/>
        <end position="348"/>
    </location>
</feature>
<evidence type="ECO:0000256" key="2">
    <source>
        <dbReference type="ARBA" id="ARBA00022670"/>
    </source>
</evidence>
<evidence type="ECO:0000256" key="7">
    <source>
        <dbReference type="ARBA" id="ARBA00023049"/>
    </source>
</evidence>
<dbReference type="SUPFAM" id="SSF55486">
    <property type="entry name" value="Metalloproteases ('zincins'), catalytic domain"/>
    <property type="match status" value="1"/>
</dbReference>
<dbReference type="GO" id="GO:0006508">
    <property type="term" value="P:proteolysis"/>
    <property type="evidence" value="ECO:0007669"/>
    <property type="project" value="UniProtKB-KW"/>
</dbReference>
<keyword evidence="4 9" id="KW-0732">Signal</keyword>
<dbReference type="Proteomes" id="UP000309340">
    <property type="component" value="Unassembled WGS sequence"/>
</dbReference>
<keyword evidence="5" id="KW-0378">Hydrolase</keyword>
<proteinExistence type="inferred from homology"/>
<organism evidence="11 12">
    <name type="scientific">Friedmanniomyces simplex</name>
    <dbReference type="NCBI Taxonomy" id="329884"/>
    <lineage>
        <taxon>Eukaryota</taxon>
        <taxon>Fungi</taxon>
        <taxon>Dikarya</taxon>
        <taxon>Ascomycota</taxon>
        <taxon>Pezizomycotina</taxon>
        <taxon>Dothideomycetes</taxon>
        <taxon>Dothideomycetidae</taxon>
        <taxon>Mycosphaerellales</taxon>
        <taxon>Teratosphaeriaceae</taxon>
        <taxon>Friedmanniomyces</taxon>
    </lineage>
</organism>
<evidence type="ECO:0000256" key="8">
    <source>
        <dbReference type="ARBA" id="ARBA00023157"/>
    </source>
</evidence>
<protein>
    <recommendedName>
        <fullName evidence="10">Peptidase M43 pregnancy-associated plasma-A domain-containing protein</fullName>
    </recommendedName>
</protein>
<evidence type="ECO:0000256" key="5">
    <source>
        <dbReference type="ARBA" id="ARBA00022801"/>
    </source>
</evidence>
<keyword evidence="8" id="KW-1015">Disulfide bond</keyword>
<evidence type="ECO:0000256" key="1">
    <source>
        <dbReference type="ARBA" id="ARBA00008721"/>
    </source>
</evidence>
<evidence type="ECO:0000256" key="9">
    <source>
        <dbReference type="SAM" id="SignalP"/>
    </source>
</evidence>
<dbReference type="CDD" id="cd04275">
    <property type="entry name" value="ZnMc_pappalysin_like"/>
    <property type="match status" value="1"/>
</dbReference>
<evidence type="ECO:0000256" key="6">
    <source>
        <dbReference type="ARBA" id="ARBA00022833"/>
    </source>
</evidence>
<dbReference type="PANTHER" id="PTHR47466">
    <property type="match status" value="1"/>
</dbReference>
<name>A0A4U0WZC0_9PEZI</name>
<feature type="signal peptide" evidence="9">
    <location>
        <begin position="1"/>
        <end position="18"/>
    </location>
</feature>
<keyword evidence="2" id="KW-0645">Protease</keyword>
<reference evidence="11 12" key="1">
    <citation type="submission" date="2017-03" db="EMBL/GenBank/DDBJ databases">
        <title>Genomes of endolithic fungi from Antarctica.</title>
        <authorList>
            <person name="Coleine C."/>
            <person name="Masonjones S."/>
            <person name="Stajich J.E."/>
        </authorList>
    </citation>
    <scope>NUCLEOTIDE SEQUENCE [LARGE SCALE GENOMIC DNA]</scope>
    <source>
        <strain evidence="11 12">CCFEE 5184</strain>
    </source>
</reference>
<keyword evidence="12" id="KW-1185">Reference proteome</keyword>
<dbReference type="InterPro" id="IPR008754">
    <property type="entry name" value="Peptidase_M43"/>
</dbReference>